<keyword evidence="4" id="KW-1185">Reference proteome</keyword>
<name>A0A423PIA0_9GAMM</name>
<gene>
    <name evidence="3" type="ORF">SAOR_12240</name>
</gene>
<proteinExistence type="inferred from homology"/>
<dbReference type="PRINTS" id="PR00081">
    <property type="entry name" value="GDHRDH"/>
</dbReference>
<dbReference type="Gene3D" id="3.40.50.720">
    <property type="entry name" value="NAD(P)-binding Rossmann-like Domain"/>
    <property type="match status" value="1"/>
</dbReference>
<dbReference type="AlphaFoldDB" id="A0A423PIA0"/>
<comment type="similarity">
    <text evidence="2">Belongs to the short-chain dehydrogenases/reductases (SDR) family.</text>
</comment>
<dbReference type="Proteomes" id="UP000283993">
    <property type="component" value="Unassembled WGS sequence"/>
</dbReference>
<evidence type="ECO:0000256" key="1">
    <source>
        <dbReference type="ARBA" id="ARBA00023002"/>
    </source>
</evidence>
<evidence type="ECO:0000256" key="2">
    <source>
        <dbReference type="RuleBase" id="RU000363"/>
    </source>
</evidence>
<dbReference type="Pfam" id="PF00106">
    <property type="entry name" value="adh_short"/>
    <property type="match status" value="1"/>
</dbReference>
<dbReference type="PANTHER" id="PTHR43157">
    <property type="entry name" value="PHOSPHATIDYLINOSITOL-GLYCAN BIOSYNTHESIS CLASS F PROTEIN-RELATED"/>
    <property type="match status" value="1"/>
</dbReference>
<dbReference type="RefSeq" id="WP_123631687.1">
    <property type="nucleotide sequence ID" value="NZ_AYKH01000034.1"/>
</dbReference>
<dbReference type="InterPro" id="IPR036291">
    <property type="entry name" value="NAD(P)-bd_dom_sf"/>
</dbReference>
<dbReference type="GO" id="GO:0016491">
    <property type="term" value="F:oxidoreductase activity"/>
    <property type="evidence" value="ECO:0007669"/>
    <property type="project" value="UniProtKB-KW"/>
</dbReference>
<accession>A0A423PIA0</accession>
<dbReference type="NCBIfam" id="NF004846">
    <property type="entry name" value="PRK06197.1"/>
    <property type="match status" value="1"/>
</dbReference>
<dbReference type="SUPFAM" id="SSF51735">
    <property type="entry name" value="NAD(P)-binding Rossmann-fold domains"/>
    <property type="match status" value="1"/>
</dbReference>
<dbReference type="PRINTS" id="PR00080">
    <property type="entry name" value="SDRFAMILY"/>
</dbReference>
<comment type="caution">
    <text evidence="3">The sequence shown here is derived from an EMBL/GenBank/DDBJ whole genome shotgun (WGS) entry which is preliminary data.</text>
</comment>
<organism evidence="3 4">
    <name type="scientific">Salinisphaera orenii MK-B5</name>
    <dbReference type="NCBI Taxonomy" id="856730"/>
    <lineage>
        <taxon>Bacteria</taxon>
        <taxon>Pseudomonadati</taxon>
        <taxon>Pseudomonadota</taxon>
        <taxon>Gammaproteobacteria</taxon>
        <taxon>Salinisphaerales</taxon>
        <taxon>Salinisphaeraceae</taxon>
        <taxon>Salinisphaera</taxon>
    </lineage>
</organism>
<evidence type="ECO:0000313" key="4">
    <source>
        <dbReference type="Proteomes" id="UP000283993"/>
    </source>
</evidence>
<evidence type="ECO:0000313" key="3">
    <source>
        <dbReference type="EMBL" id="ROO25320.1"/>
    </source>
</evidence>
<sequence length="309" mass="32797">MNRWRAADIPEQTGRVALVTGAADGIGRETAAALAGAGATVVLACRDPARGRAAAAAIRRRHAAGALRIEAVDLADLASVRRFAGRFARAHGRLDLLINNAGVMALPERRTADGFEYQIGVNHLGHFALTGLLLDRLSAADAARVVTVASLKHRFGVVDPADLDMVRRGYDPRAAYAQSKLANLLFAFELQRRLAAVGRPVASVAAHPGYAATDLQLAGPRERSARWHIRAARLANALFGQSAARGALPSLYAATAASVRGGDYIGPDGPRELWGHPVRVRPRRNAGCVDVARALWAVSLARTGVHYPV</sequence>
<dbReference type="PANTHER" id="PTHR43157:SF31">
    <property type="entry name" value="PHOSPHATIDYLINOSITOL-GLYCAN BIOSYNTHESIS CLASS F PROTEIN"/>
    <property type="match status" value="1"/>
</dbReference>
<keyword evidence="1" id="KW-0560">Oxidoreductase</keyword>
<dbReference type="InterPro" id="IPR002347">
    <property type="entry name" value="SDR_fam"/>
</dbReference>
<protein>
    <submittedName>
        <fullName evidence="3">Short-chain dehydrogenase</fullName>
    </submittedName>
</protein>
<dbReference type="EMBL" id="AYKH01000034">
    <property type="protein sequence ID" value="ROO25320.1"/>
    <property type="molecule type" value="Genomic_DNA"/>
</dbReference>
<reference evidence="3 4" key="1">
    <citation type="submission" date="2013-10" db="EMBL/GenBank/DDBJ databases">
        <title>Salinisphaera orenii MK-B5 Genome Sequencing.</title>
        <authorList>
            <person name="Lai Q."/>
            <person name="Li C."/>
            <person name="Shao Z."/>
        </authorList>
    </citation>
    <scope>NUCLEOTIDE SEQUENCE [LARGE SCALE GENOMIC DNA]</scope>
    <source>
        <strain evidence="3 4">MK-B5</strain>
    </source>
</reference>